<organism evidence="1">
    <name type="scientific">marine sediment metagenome</name>
    <dbReference type="NCBI Taxonomy" id="412755"/>
    <lineage>
        <taxon>unclassified sequences</taxon>
        <taxon>metagenomes</taxon>
        <taxon>ecological metagenomes</taxon>
    </lineage>
</organism>
<evidence type="ECO:0008006" key="2">
    <source>
        <dbReference type="Google" id="ProtNLM"/>
    </source>
</evidence>
<protein>
    <recommendedName>
        <fullName evidence="2">Type IX secretion system membrane protein PorP/SprF</fullName>
    </recommendedName>
</protein>
<evidence type="ECO:0000313" key="1">
    <source>
        <dbReference type="EMBL" id="GAJ06952.1"/>
    </source>
</evidence>
<feature type="non-terminal residue" evidence="1">
    <location>
        <position position="1"/>
    </location>
</feature>
<dbReference type="InterPro" id="IPR019861">
    <property type="entry name" value="PorP/SprF_Bacteroidetes"/>
</dbReference>
<proteinExistence type="predicted"/>
<dbReference type="AlphaFoldDB" id="X1UTN2"/>
<comment type="caution">
    <text evidence="1">The sequence shown here is derived from an EMBL/GenBank/DDBJ whole genome shotgun (WGS) entry which is preliminary data.</text>
</comment>
<dbReference type="NCBIfam" id="TIGR03519">
    <property type="entry name" value="T9SS_PorP_fam"/>
    <property type="match status" value="1"/>
</dbReference>
<accession>X1UTN2</accession>
<sequence length="164" mass="18668">DPALLEAENMFVPDVNFGMYFYGPDYYVGLAVPQLLSMKIDLKTDKILEQRQVRHYFLHGGYNYKINEQFSIEPSTLLKFIEAGIFQADINVRGTYMDMVSLGLSYRTSDAVGIQLGYRKDGLIFGYAFDLTLSDIRTQSAGSHEIMLIYTLGNFLRKSESDSE</sequence>
<dbReference type="EMBL" id="BARW01029206">
    <property type="protein sequence ID" value="GAJ06952.1"/>
    <property type="molecule type" value="Genomic_DNA"/>
</dbReference>
<dbReference type="Pfam" id="PF11751">
    <property type="entry name" value="PorP_SprF"/>
    <property type="match status" value="1"/>
</dbReference>
<name>X1UTN2_9ZZZZ</name>
<gene>
    <name evidence="1" type="ORF">S12H4_46993</name>
</gene>
<reference evidence="1" key="1">
    <citation type="journal article" date="2014" name="Front. Microbiol.">
        <title>High frequency of phylogenetically diverse reductive dehalogenase-homologous genes in deep subseafloor sedimentary metagenomes.</title>
        <authorList>
            <person name="Kawai M."/>
            <person name="Futagami T."/>
            <person name="Toyoda A."/>
            <person name="Takaki Y."/>
            <person name="Nishi S."/>
            <person name="Hori S."/>
            <person name="Arai W."/>
            <person name="Tsubouchi T."/>
            <person name="Morono Y."/>
            <person name="Uchiyama I."/>
            <person name="Ito T."/>
            <person name="Fujiyama A."/>
            <person name="Inagaki F."/>
            <person name="Takami H."/>
        </authorList>
    </citation>
    <scope>NUCLEOTIDE SEQUENCE</scope>
    <source>
        <strain evidence="1">Expedition CK06-06</strain>
    </source>
</reference>